<dbReference type="InterPro" id="IPR052961">
    <property type="entry name" value="Oxido-Kinase-like_Enzymes"/>
</dbReference>
<dbReference type="Proteomes" id="UP000030665">
    <property type="component" value="Unassembled WGS sequence"/>
</dbReference>
<accession>A0A077Z150</accession>
<dbReference type="SUPFAM" id="SSF56112">
    <property type="entry name" value="Protein kinase-like (PK-like)"/>
    <property type="match status" value="1"/>
</dbReference>
<evidence type="ECO:0000259" key="1">
    <source>
        <dbReference type="SMART" id="SM00587"/>
    </source>
</evidence>
<sequence length="388" mass="44572">MDNSLLNTYPDLKEKLQSSINEIHDTEYSLKETELEEIQQSSPKAKITVQVQLIWDDDGSDDEKLPKKLILQVPRLHGQSDSPDDHAKECNVKDYNSEVEFYAFFKDHPEIAFPLPCCYAAETEGEEHGILVLEDLSDHGVFIDDISAGMTTGQLLNVTAALANLHSWCLKNSSYWQEKFNSSKAGLIQLRDTMEVGLKNMKSQYPDRCAQVDFDLIMEKYTEENISQWSDKISKSIPEVLTRHQLWINSLLFRKRSDGTPGDDLVAIVNWENVGRGSLLEDICSLLSWCTTPEMRRKYERIVLVYYRKKLEQGVDGDVQLPDNDSLWKAYKQTFWLRGLMLLGMIPTLLQTTALNESEDEEEKKTIMLERAIACYEDSIAFFDENDD</sequence>
<dbReference type="AlphaFoldDB" id="A0A077Z150"/>
<organism evidence="2 3">
    <name type="scientific">Trichuris trichiura</name>
    <name type="common">Whipworm</name>
    <name type="synonym">Trichocephalus trichiurus</name>
    <dbReference type="NCBI Taxonomy" id="36087"/>
    <lineage>
        <taxon>Eukaryota</taxon>
        <taxon>Metazoa</taxon>
        <taxon>Ecdysozoa</taxon>
        <taxon>Nematoda</taxon>
        <taxon>Enoplea</taxon>
        <taxon>Dorylaimia</taxon>
        <taxon>Trichinellida</taxon>
        <taxon>Trichuridae</taxon>
        <taxon>Trichuris</taxon>
    </lineage>
</organism>
<proteinExistence type="predicted"/>
<name>A0A077Z150_TRITR</name>
<reference evidence="2" key="2">
    <citation type="submission" date="2014-03" db="EMBL/GenBank/DDBJ databases">
        <title>The whipworm genome and dual-species transcriptomics of an intimate host-pathogen interaction.</title>
        <authorList>
            <person name="Foth B.J."/>
            <person name="Tsai I.J."/>
            <person name="Reid A.J."/>
            <person name="Bancroft A.J."/>
            <person name="Nichol S."/>
            <person name="Tracey A."/>
            <person name="Holroyd N."/>
            <person name="Cotton J.A."/>
            <person name="Stanley E.J."/>
            <person name="Zarowiecki M."/>
            <person name="Liu J.Z."/>
            <person name="Huckvale T."/>
            <person name="Cooper P.J."/>
            <person name="Grencis R.K."/>
            <person name="Berriman M."/>
        </authorList>
    </citation>
    <scope>NUCLEOTIDE SEQUENCE [LARGE SCALE GENOMIC DNA]</scope>
</reference>
<dbReference type="PANTHER" id="PTHR23020">
    <property type="entry name" value="UNCHARACTERIZED NUCLEAR HORMONE RECEPTOR-RELATED"/>
    <property type="match status" value="1"/>
</dbReference>
<dbReference type="Pfam" id="PF07914">
    <property type="entry name" value="DUF1679"/>
    <property type="match status" value="1"/>
</dbReference>
<dbReference type="InterPro" id="IPR012877">
    <property type="entry name" value="Dhs-27"/>
</dbReference>
<dbReference type="Gene3D" id="3.90.1200.10">
    <property type="match status" value="1"/>
</dbReference>
<keyword evidence="3" id="KW-1185">Reference proteome</keyword>
<dbReference type="STRING" id="36087.A0A077Z150"/>
<dbReference type="PANTHER" id="PTHR23020:SF41">
    <property type="entry name" value="AMINOGLYCOSIDE PHOSPHOTRANSFERASE DOMAIN-CONTAINING PROTEIN"/>
    <property type="match status" value="1"/>
</dbReference>
<gene>
    <name evidence="2" type="ORF">TTRE_0000206801</name>
</gene>
<dbReference type="EMBL" id="HG805867">
    <property type="protein sequence ID" value="CDW53801.1"/>
    <property type="molecule type" value="Genomic_DNA"/>
</dbReference>
<reference evidence="2" key="1">
    <citation type="submission" date="2014-01" db="EMBL/GenBank/DDBJ databases">
        <authorList>
            <person name="Aslett M."/>
        </authorList>
    </citation>
    <scope>NUCLEOTIDE SEQUENCE</scope>
</reference>
<protein>
    <submittedName>
        <fullName evidence="2">DUF1679 domain containing protein</fullName>
    </submittedName>
</protein>
<evidence type="ECO:0000313" key="2">
    <source>
        <dbReference type="EMBL" id="CDW53801.1"/>
    </source>
</evidence>
<dbReference type="SMART" id="SM00587">
    <property type="entry name" value="CHK"/>
    <property type="match status" value="1"/>
</dbReference>
<dbReference type="InterPro" id="IPR015897">
    <property type="entry name" value="CHK_kinase-like"/>
</dbReference>
<dbReference type="OrthoDB" id="5915577at2759"/>
<dbReference type="InterPro" id="IPR011009">
    <property type="entry name" value="Kinase-like_dom_sf"/>
</dbReference>
<feature type="domain" description="CHK kinase-like" evidence="1">
    <location>
        <begin position="131"/>
        <end position="317"/>
    </location>
</feature>
<evidence type="ECO:0000313" key="3">
    <source>
        <dbReference type="Proteomes" id="UP000030665"/>
    </source>
</evidence>